<evidence type="ECO:0000313" key="2">
    <source>
        <dbReference type="EMBL" id="MBE9070739.1"/>
    </source>
</evidence>
<dbReference type="Pfam" id="PF03775">
    <property type="entry name" value="MinC_C"/>
    <property type="match status" value="1"/>
</dbReference>
<name>A0A929A060_LEPEC</name>
<evidence type="ECO:0000259" key="1">
    <source>
        <dbReference type="Pfam" id="PF03775"/>
    </source>
</evidence>
<proteinExistence type="predicted"/>
<accession>A0A929A060</accession>
<sequence length="65" mass="7010">GSGGNTACRIMALHMQPTQLRIADQVARAPEKPPALYQPEVAYVNTDGIRIAIAAEFAQIHLNIP</sequence>
<dbReference type="InterPro" id="IPR016098">
    <property type="entry name" value="CAP/MinC_C"/>
</dbReference>
<protein>
    <submittedName>
        <fullName evidence="2">Septum site-determining protein MinC</fullName>
    </submittedName>
</protein>
<dbReference type="EMBL" id="JADEXP010000518">
    <property type="protein sequence ID" value="MBE9070739.1"/>
    <property type="molecule type" value="Genomic_DNA"/>
</dbReference>
<dbReference type="AlphaFoldDB" id="A0A929A060"/>
<evidence type="ECO:0000313" key="3">
    <source>
        <dbReference type="Proteomes" id="UP000615026"/>
    </source>
</evidence>
<dbReference type="InterPro" id="IPR005526">
    <property type="entry name" value="Septum_form_inhib_MinC_C"/>
</dbReference>
<dbReference type="RefSeq" id="WP_322745075.1">
    <property type="nucleotide sequence ID" value="NZ_JADEXP010000518.1"/>
</dbReference>
<comment type="caution">
    <text evidence="2">The sequence shown here is derived from an EMBL/GenBank/DDBJ whole genome shotgun (WGS) entry which is preliminary data.</text>
</comment>
<dbReference type="Proteomes" id="UP000615026">
    <property type="component" value="Unassembled WGS sequence"/>
</dbReference>
<dbReference type="GO" id="GO:0000902">
    <property type="term" value="P:cell morphogenesis"/>
    <property type="evidence" value="ECO:0007669"/>
    <property type="project" value="InterPro"/>
</dbReference>
<gene>
    <name evidence="2" type="ORF">IQ260_29295</name>
</gene>
<feature type="domain" description="Septum formation inhibitor MinC C-terminal" evidence="1">
    <location>
        <begin position="1"/>
        <end position="51"/>
    </location>
</feature>
<feature type="non-terminal residue" evidence="2">
    <location>
        <position position="1"/>
    </location>
</feature>
<organism evidence="2 3">
    <name type="scientific">Leptolyngbya cf. ectocarpi LEGE 11479</name>
    <dbReference type="NCBI Taxonomy" id="1828722"/>
    <lineage>
        <taxon>Bacteria</taxon>
        <taxon>Bacillati</taxon>
        <taxon>Cyanobacteriota</taxon>
        <taxon>Cyanophyceae</taxon>
        <taxon>Leptolyngbyales</taxon>
        <taxon>Leptolyngbyaceae</taxon>
        <taxon>Leptolyngbya group</taxon>
        <taxon>Leptolyngbya</taxon>
    </lineage>
</organism>
<dbReference type="Gene3D" id="2.160.20.70">
    <property type="match status" value="1"/>
</dbReference>
<keyword evidence="3" id="KW-1185">Reference proteome</keyword>
<dbReference type="InterPro" id="IPR036145">
    <property type="entry name" value="MinC_C_sf"/>
</dbReference>
<reference evidence="2" key="1">
    <citation type="submission" date="2020-10" db="EMBL/GenBank/DDBJ databases">
        <authorList>
            <person name="Castelo-Branco R."/>
            <person name="Eusebio N."/>
            <person name="Adriana R."/>
            <person name="Vieira A."/>
            <person name="Brugerolle De Fraissinette N."/>
            <person name="Rezende De Castro R."/>
            <person name="Schneider M.P."/>
            <person name="Vasconcelos V."/>
            <person name="Leao P.N."/>
        </authorList>
    </citation>
    <scope>NUCLEOTIDE SEQUENCE</scope>
    <source>
        <strain evidence="2">LEGE 11479</strain>
    </source>
</reference>
<dbReference type="SUPFAM" id="SSF63848">
    <property type="entry name" value="Cell-division inhibitor MinC, C-terminal domain"/>
    <property type="match status" value="1"/>
</dbReference>